<comment type="subcellular location">
    <subcellularLocation>
        <location evidence="1">Cell envelope</location>
    </subcellularLocation>
</comment>
<dbReference type="InterPro" id="IPR058637">
    <property type="entry name" value="YknX-like_C"/>
</dbReference>
<name>A0A432XJD8_9GAMM</name>
<dbReference type="RefSeq" id="WP_126833456.1">
    <property type="nucleotide sequence ID" value="NZ_PIPT01000003.1"/>
</dbReference>
<dbReference type="OrthoDB" id="9791520at2"/>
<gene>
    <name evidence="4" type="ORF">CWE21_05580</name>
</gene>
<feature type="domain" description="YknX-like C-terminal permuted SH3-like" evidence="3">
    <location>
        <begin position="326"/>
        <end position="393"/>
    </location>
</feature>
<reference evidence="5" key="1">
    <citation type="journal article" date="2018" name="Front. Microbiol.">
        <title>Genome-Based Analysis Reveals the Taxonomy and Diversity of the Family Idiomarinaceae.</title>
        <authorList>
            <person name="Liu Y."/>
            <person name="Lai Q."/>
            <person name="Shao Z."/>
        </authorList>
    </citation>
    <scope>NUCLEOTIDE SEQUENCE [LARGE SCALE GENOMIC DNA]</scope>
    <source>
        <strain evidence="5">SW15</strain>
    </source>
</reference>
<dbReference type="Gene3D" id="2.40.50.100">
    <property type="match status" value="1"/>
</dbReference>
<dbReference type="Pfam" id="PF25989">
    <property type="entry name" value="YknX_C"/>
    <property type="match status" value="1"/>
</dbReference>
<evidence type="ECO:0000256" key="2">
    <source>
        <dbReference type="ARBA" id="ARBA00023054"/>
    </source>
</evidence>
<evidence type="ECO:0000256" key="1">
    <source>
        <dbReference type="ARBA" id="ARBA00004196"/>
    </source>
</evidence>
<dbReference type="GO" id="GO:0030313">
    <property type="term" value="C:cell envelope"/>
    <property type="evidence" value="ECO:0007669"/>
    <property type="project" value="UniProtKB-SubCell"/>
</dbReference>
<dbReference type="PANTHER" id="PTHR32347">
    <property type="entry name" value="EFFLUX SYSTEM COMPONENT YKNX-RELATED"/>
    <property type="match status" value="1"/>
</dbReference>
<dbReference type="Gene3D" id="1.10.287.470">
    <property type="entry name" value="Helix hairpin bin"/>
    <property type="match status" value="1"/>
</dbReference>
<dbReference type="SUPFAM" id="SSF111369">
    <property type="entry name" value="HlyD-like secretion proteins"/>
    <property type="match status" value="1"/>
</dbReference>
<dbReference type="Gene3D" id="2.40.30.170">
    <property type="match status" value="1"/>
</dbReference>
<protein>
    <submittedName>
        <fullName evidence="4">Efflux transporter periplasmic adaptor subunit</fullName>
    </submittedName>
</protein>
<dbReference type="PANTHER" id="PTHR32347:SF29">
    <property type="entry name" value="UPF0194 MEMBRANE PROTEIN YBHG"/>
    <property type="match status" value="1"/>
</dbReference>
<sequence>MKKPLVKLLPWLLFVLVAVALFYSLRPAPPQVVVSDVYQGPLAATVSDEGRTHLRNTYSVSAPITGYLRRVSLEPGDPITQGDTVFEVEPAPTPALDQRSREQAEQTLNATEARLQAAIALQQNSESEAQLASSELQRIKRLYDAGLASTADLERAQTALFRAQSNLRSATAAVAVAQADVTNAKLVLEIAEGTRSSDQTRILEVPAPISGTVLQRFRCCEGIVTAGETILELGDLSELEVQVDLLSSAAVKVRPGMTARINQWGGQEVKSGIVRRVSPAGFTRVSALGIEEQRVSVFIELDAPAPELGNDFRVNAEIVIEQAEDALAVPITALFRQDEQWYVFVYQEGELERRAVNVGFQSGIYRQIINGLNANEQVVNHPSGELEEGMQVQL</sequence>
<evidence type="ECO:0000313" key="5">
    <source>
        <dbReference type="Proteomes" id="UP000286678"/>
    </source>
</evidence>
<dbReference type="EMBL" id="PIPT01000003">
    <property type="protein sequence ID" value="RUO48825.1"/>
    <property type="molecule type" value="Genomic_DNA"/>
</dbReference>
<comment type="caution">
    <text evidence="4">The sequence shown here is derived from an EMBL/GenBank/DDBJ whole genome shotgun (WGS) entry which is preliminary data.</text>
</comment>
<keyword evidence="5" id="KW-1185">Reference proteome</keyword>
<dbReference type="AlphaFoldDB" id="A0A432XJD8"/>
<keyword evidence="2" id="KW-0175">Coiled coil</keyword>
<accession>A0A432XJD8</accession>
<dbReference type="Gene3D" id="2.40.420.20">
    <property type="match status" value="1"/>
</dbReference>
<organism evidence="4 5">
    <name type="scientific">Pseudidiomarina aquimaris</name>
    <dbReference type="NCBI Taxonomy" id="641841"/>
    <lineage>
        <taxon>Bacteria</taxon>
        <taxon>Pseudomonadati</taxon>
        <taxon>Pseudomonadota</taxon>
        <taxon>Gammaproteobacteria</taxon>
        <taxon>Alteromonadales</taxon>
        <taxon>Idiomarinaceae</taxon>
        <taxon>Pseudidiomarina</taxon>
    </lineage>
</organism>
<evidence type="ECO:0000259" key="3">
    <source>
        <dbReference type="Pfam" id="PF25989"/>
    </source>
</evidence>
<dbReference type="Proteomes" id="UP000286678">
    <property type="component" value="Unassembled WGS sequence"/>
</dbReference>
<dbReference type="InterPro" id="IPR050465">
    <property type="entry name" value="UPF0194_transport"/>
</dbReference>
<proteinExistence type="predicted"/>
<evidence type="ECO:0000313" key="4">
    <source>
        <dbReference type="EMBL" id="RUO48825.1"/>
    </source>
</evidence>